<dbReference type="EMBL" id="BAAANB010000001">
    <property type="protein sequence ID" value="GAA2017426.1"/>
    <property type="molecule type" value="Genomic_DNA"/>
</dbReference>
<evidence type="ECO:0000313" key="2">
    <source>
        <dbReference type="Proteomes" id="UP001501285"/>
    </source>
</evidence>
<keyword evidence="1" id="KW-0418">Kinase</keyword>
<reference evidence="2" key="1">
    <citation type="journal article" date="2019" name="Int. J. Syst. Evol. Microbiol.">
        <title>The Global Catalogue of Microorganisms (GCM) 10K type strain sequencing project: providing services to taxonomists for standard genome sequencing and annotation.</title>
        <authorList>
            <consortium name="The Broad Institute Genomics Platform"/>
            <consortium name="The Broad Institute Genome Sequencing Center for Infectious Disease"/>
            <person name="Wu L."/>
            <person name="Ma J."/>
        </authorList>
    </citation>
    <scope>NUCLEOTIDE SEQUENCE [LARGE SCALE GENOMIC DNA]</scope>
    <source>
        <strain evidence="2">JCM 14283</strain>
    </source>
</reference>
<dbReference type="Proteomes" id="UP001501285">
    <property type="component" value="Unassembled WGS sequence"/>
</dbReference>
<gene>
    <name evidence="1" type="ORF">GCM10009740_01110</name>
</gene>
<dbReference type="SUPFAM" id="SSF52540">
    <property type="entry name" value="P-loop containing nucleoside triphosphate hydrolases"/>
    <property type="match status" value="1"/>
</dbReference>
<accession>A0ABN2TQX9</accession>
<dbReference type="InterPro" id="IPR027417">
    <property type="entry name" value="P-loop_NTPase"/>
</dbReference>
<keyword evidence="1" id="KW-0808">Transferase</keyword>
<organism evidence="1 2">
    <name type="scientific">Terrabacter terrae</name>
    <dbReference type="NCBI Taxonomy" id="318434"/>
    <lineage>
        <taxon>Bacteria</taxon>
        <taxon>Bacillati</taxon>
        <taxon>Actinomycetota</taxon>
        <taxon>Actinomycetes</taxon>
        <taxon>Micrococcales</taxon>
        <taxon>Intrasporangiaceae</taxon>
        <taxon>Terrabacter</taxon>
    </lineage>
</organism>
<keyword evidence="2" id="KW-1185">Reference proteome</keyword>
<evidence type="ECO:0000313" key="1">
    <source>
        <dbReference type="EMBL" id="GAA2017426.1"/>
    </source>
</evidence>
<sequence>MSSAREVRTLLRPRDWTDTAPVGVRNYLVEGVSGTGKTAVCRELNRRGYRAINGDRDLAYQGDPETGEALESATHEHHIWDVSRVRTLVANKHEPVTFFCGGSRNFSKFIDLFDEVFILDVDLATLHRRLDERPPDEWGSKPSERDLIVRLHQTKEDIPGTGVVVDARQPLADVVDEILRHMR</sequence>
<protein>
    <submittedName>
        <fullName evidence="1">Nucleoside kinase</fullName>
    </submittedName>
</protein>
<comment type="caution">
    <text evidence="1">The sequence shown here is derived from an EMBL/GenBank/DDBJ whole genome shotgun (WGS) entry which is preliminary data.</text>
</comment>
<dbReference type="Gene3D" id="3.40.50.300">
    <property type="entry name" value="P-loop containing nucleotide triphosphate hydrolases"/>
    <property type="match status" value="1"/>
</dbReference>
<proteinExistence type="predicted"/>
<dbReference type="GO" id="GO:0016301">
    <property type="term" value="F:kinase activity"/>
    <property type="evidence" value="ECO:0007669"/>
    <property type="project" value="UniProtKB-KW"/>
</dbReference>
<dbReference type="Pfam" id="PF13238">
    <property type="entry name" value="AAA_18"/>
    <property type="match status" value="1"/>
</dbReference>
<name>A0ABN2TQX9_9MICO</name>